<comment type="subunit">
    <text evidence="2 9">Homodimer.</text>
</comment>
<evidence type="ECO:0000313" key="13">
    <source>
        <dbReference type="Proteomes" id="UP000199256"/>
    </source>
</evidence>
<feature type="domain" description="High potential iron-sulfur proteins family profile" evidence="11">
    <location>
        <begin position="36"/>
        <end position="109"/>
    </location>
</feature>
<dbReference type="Proteomes" id="UP000199256">
    <property type="component" value="Unassembled WGS sequence"/>
</dbReference>
<evidence type="ECO:0000256" key="8">
    <source>
        <dbReference type="ARBA" id="ARBA00023014"/>
    </source>
</evidence>
<keyword evidence="4 9" id="KW-0004">4Fe-4S</keyword>
<dbReference type="GO" id="GO:0019646">
    <property type="term" value="P:aerobic electron transport chain"/>
    <property type="evidence" value="ECO:0007669"/>
    <property type="project" value="InterPro"/>
</dbReference>
<evidence type="ECO:0000256" key="3">
    <source>
        <dbReference type="ARBA" id="ARBA00022448"/>
    </source>
</evidence>
<sequence length="109" mass="11933">MKTLNNNVSRRRFLQFGAYGLMAVPLAGLGWTTAAQASMEQLDPESDTAQALAYTHDAESTEHDQHQEGSHCLNCMLYSDPSAQEWGPCAVFPGKQVSANGWCTAWVAR</sequence>
<comment type="function">
    <text evidence="1 9">Specific class of high-redox-potential 4Fe-4S ferredoxins. Functions in anaerobic electron transport in most purple and in some other photosynthetic bacteria and in at least one genus (Paracoccus) of halophilic, denitrifying bacteria.</text>
</comment>
<evidence type="ECO:0000256" key="7">
    <source>
        <dbReference type="ARBA" id="ARBA00023004"/>
    </source>
</evidence>
<dbReference type="OrthoDB" id="5298540at2"/>
<dbReference type="GO" id="GO:0046872">
    <property type="term" value="F:metal ion binding"/>
    <property type="evidence" value="ECO:0007669"/>
    <property type="project" value="UniProtKB-KW"/>
</dbReference>
<dbReference type="Pfam" id="PF01355">
    <property type="entry name" value="HIPIP"/>
    <property type="match status" value="1"/>
</dbReference>
<reference evidence="13" key="1">
    <citation type="submission" date="2016-10" db="EMBL/GenBank/DDBJ databases">
        <authorList>
            <person name="Varghese N."/>
            <person name="Submissions S."/>
        </authorList>
    </citation>
    <scope>NUCLEOTIDE SEQUENCE [LARGE SCALE GENOMIC DNA]</scope>
    <source>
        <strain evidence="13">DSM 241</strain>
    </source>
</reference>
<dbReference type="InterPro" id="IPR006311">
    <property type="entry name" value="TAT_signal"/>
</dbReference>
<evidence type="ECO:0000256" key="1">
    <source>
        <dbReference type="ARBA" id="ARBA00002137"/>
    </source>
</evidence>
<keyword evidence="7 9" id="KW-0408">Iron</keyword>
<protein>
    <recommendedName>
        <fullName evidence="9">High-potential iron-sulfur protein</fullName>
        <shortName evidence="9">HiPIP</shortName>
    </recommendedName>
</protein>
<organism evidence="12 13">
    <name type="scientific">Ectothiorhodospira marina</name>
    <dbReference type="NCBI Taxonomy" id="1396821"/>
    <lineage>
        <taxon>Bacteria</taxon>
        <taxon>Pseudomonadati</taxon>
        <taxon>Pseudomonadota</taxon>
        <taxon>Gammaproteobacteria</taxon>
        <taxon>Chromatiales</taxon>
        <taxon>Ectothiorhodospiraceae</taxon>
        <taxon>Ectothiorhodospira</taxon>
    </lineage>
</organism>
<name>A0A1H7HPR7_9GAMM</name>
<evidence type="ECO:0000256" key="6">
    <source>
        <dbReference type="ARBA" id="ARBA00022982"/>
    </source>
</evidence>
<evidence type="ECO:0000256" key="10">
    <source>
        <dbReference type="SAM" id="Phobius"/>
    </source>
</evidence>
<feature type="transmembrane region" description="Helical" evidence="10">
    <location>
        <begin position="12"/>
        <end position="31"/>
    </location>
</feature>
<evidence type="ECO:0000256" key="5">
    <source>
        <dbReference type="ARBA" id="ARBA00022723"/>
    </source>
</evidence>
<comment type="similarity">
    <text evidence="9">Belongs to the high-potential iron-sulfur protein (HiPIP) family.</text>
</comment>
<keyword evidence="10" id="KW-0472">Membrane</keyword>
<dbReference type="AlphaFoldDB" id="A0A1H7HPR7"/>
<evidence type="ECO:0000256" key="9">
    <source>
        <dbReference type="RuleBase" id="RU000620"/>
    </source>
</evidence>
<dbReference type="Gene3D" id="4.10.490.10">
    <property type="entry name" value="High potential iron-sulphur protein"/>
    <property type="match status" value="1"/>
</dbReference>
<keyword evidence="10" id="KW-0812">Transmembrane</keyword>
<keyword evidence="3 9" id="KW-0813">Transport</keyword>
<dbReference type="PROSITE" id="PS51318">
    <property type="entry name" value="TAT"/>
    <property type="match status" value="1"/>
</dbReference>
<dbReference type="RefSeq" id="WP_090251021.1">
    <property type="nucleotide sequence ID" value="NZ_FOAA01000002.1"/>
</dbReference>
<dbReference type="InterPro" id="IPR000170">
    <property type="entry name" value="High_potential_FeS_prot"/>
</dbReference>
<proteinExistence type="inferred from homology"/>
<dbReference type="GO" id="GO:0009055">
    <property type="term" value="F:electron transfer activity"/>
    <property type="evidence" value="ECO:0007669"/>
    <property type="project" value="InterPro"/>
</dbReference>
<evidence type="ECO:0000256" key="2">
    <source>
        <dbReference type="ARBA" id="ARBA00011738"/>
    </source>
</evidence>
<dbReference type="InterPro" id="IPR036369">
    <property type="entry name" value="HIPIP_sf"/>
</dbReference>
<evidence type="ECO:0000313" key="12">
    <source>
        <dbReference type="EMBL" id="SEK51482.1"/>
    </source>
</evidence>
<dbReference type="EMBL" id="FOAA01000002">
    <property type="protein sequence ID" value="SEK51482.1"/>
    <property type="molecule type" value="Genomic_DNA"/>
</dbReference>
<keyword evidence="13" id="KW-1185">Reference proteome</keyword>
<dbReference type="STRING" id="1396821.SAMN05444515_102211"/>
<evidence type="ECO:0000256" key="4">
    <source>
        <dbReference type="ARBA" id="ARBA00022485"/>
    </source>
</evidence>
<dbReference type="PROSITE" id="PS51373">
    <property type="entry name" value="HIPIP"/>
    <property type="match status" value="1"/>
</dbReference>
<evidence type="ECO:0000259" key="11">
    <source>
        <dbReference type="PROSITE" id="PS51373"/>
    </source>
</evidence>
<keyword evidence="5 9" id="KW-0479">Metal-binding</keyword>
<keyword evidence="8 9" id="KW-0411">Iron-sulfur</keyword>
<gene>
    <name evidence="12" type="ORF">SAMN05444515_102211</name>
</gene>
<accession>A0A1H7HPR7</accession>
<keyword evidence="6 9" id="KW-0249">Electron transport</keyword>
<keyword evidence="10" id="KW-1133">Transmembrane helix</keyword>
<dbReference type="GO" id="GO:0051539">
    <property type="term" value="F:4 iron, 4 sulfur cluster binding"/>
    <property type="evidence" value="ECO:0007669"/>
    <property type="project" value="UniProtKB-KW"/>
</dbReference>
<dbReference type="SUPFAM" id="SSF57652">
    <property type="entry name" value="HIPIP (high potential iron protein)"/>
    <property type="match status" value="1"/>
</dbReference>